<feature type="transmembrane region" description="Helical" evidence="6">
    <location>
        <begin position="107"/>
        <end position="124"/>
    </location>
</feature>
<evidence type="ECO:0000256" key="3">
    <source>
        <dbReference type="ARBA" id="ARBA00022692"/>
    </source>
</evidence>
<dbReference type="PANTHER" id="PTHR31885">
    <property type="entry name" value="GH04784P"/>
    <property type="match status" value="1"/>
</dbReference>
<comment type="similarity">
    <text evidence="2">Belongs to the TMEM86 family.</text>
</comment>
<dbReference type="InterPro" id="IPR012506">
    <property type="entry name" value="TMEM86B-like"/>
</dbReference>
<evidence type="ECO:0000256" key="4">
    <source>
        <dbReference type="ARBA" id="ARBA00022989"/>
    </source>
</evidence>
<accession>A0ABX1YX94</accession>
<organism evidence="7 8">
    <name type="scientific">Paenibacillus germinis</name>
    <dbReference type="NCBI Taxonomy" id="2654979"/>
    <lineage>
        <taxon>Bacteria</taxon>
        <taxon>Bacillati</taxon>
        <taxon>Bacillota</taxon>
        <taxon>Bacilli</taxon>
        <taxon>Bacillales</taxon>
        <taxon>Paenibacillaceae</taxon>
        <taxon>Paenibacillus</taxon>
    </lineage>
</organism>
<reference evidence="7 8" key="1">
    <citation type="submission" date="2019-10" db="EMBL/GenBank/DDBJ databases">
        <title>Description of Paenibacillus choica sp. nov.</title>
        <authorList>
            <person name="Carlier A."/>
            <person name="Qi S."/>
        </authorList>
    </citation>
    <scope>NUCLEOTIDE SEQUENCE [LARGE SCALE GENOMIC DNA]</scope>
    <source>
        <strain evidence="7 8">LMG 31460</strain>
    </source>
</reference>
<dbReference type="Proteomes" id="UP000658690">
    <property type="component" value="Unassembled WGS sequence"/>
</dbReference>
<evidence type="ECO:0000256" key="1">
    <source>
        <dbReference type="ARBA" id="ARBA00004141"/>
    </source>
</evidence>
<feature type="transmembrane region" description="Helical" evidence="6">
    <location>
        <begin position="30"/>
        <end position="47"/>
    </location>
</feature>
<dbReference type="EMBL" id="WHOC01000030">
    <property type="protein sequence ID" value="NOU85548.1"/>
    <property type="molecule type" value="Genomic_DNA"/>
</dbReference>
<feature type="transmembrane region" description="Helical" evidence="6">
    <location>
        <begin position="54"/>
        <end position="74"/>
    </location>
</feature>
<proteinExistence type="inferred from homology"/>
<keyword evidence="4 6" id="KW-1133">Transmembrane helix</keyword>
<feature type="transmembrane region" description="Helical" evidence="6">
    <location>
        <begin position="80"/>
        <end position="100"/>
    </location>
</feature>
<feature type="transmembrane region" description="Helical" evidence="6">
    <location>
        <begin position="162"/>
        <end position="183"/>
    </location>
</feature>
<dbReference type="RefSeq" id="WP_171688862.1">
    <property type="nucleotide sequence ID" value="NZ_WHOC01000030.1"/>
</dbReference>
<name>A0ABX1YX94_9BACL</name>
<evidence type="ECO:0000256" key="6">
    <source>
        <dbReference type="SAM" id="Phobius"/>
    </source>
</evidence>
<dbReference type="Pfam" id="PF07947">
    <property type="entry name" value="YhhN"/>
    <property type="match status" value="1"/>
</dbReference>
<sequence length="226" mass="25296">MYRKLLIVAIIFSGLGYLVALSSENMAMRWILKPGTIILMIFLAATIRNAVKPYKNLIIAGLFLSAIGDCFLLLSGNQWFTFGLVAFLIAHLVYVAAFMTRWRFSPFHLLGLIPILAYSFWLLRGLHEGMLASGNAGLWIPVLVYVIMISIMIWSAIISRSWIAIAGAIIFFMSDSLLAWNLFVTSVSWAGYGVMISYYLAQFLLAKSIEESNRSVISYANHHSPV</sequence>
<comment type="caution">
    <text evidence="7">The sequence shown here is derived from an EMBL/GenBank/DDBJ whole genome shotgun (WGS) entry which is preliminary data.</text>
</comment>
<evidence type="ECO:0000256" key="5">
    <source>
        <dbReference type="ARBA" id="ARBA00023136"/>
    </source>
</evidence>
<feature type="transmembrane region" description="Helical" evidence="6">
    <location>
        <begin position="136"/>
        <end position="155"/>
    </location>
</feature>
<comment type="subcellular location">
    <subcellularLocation>
        <location evidence="1">Membrane</location>
        <topology evidence="1">Multi-pass membrane protein</topology>
    </subcellularLocation>
</comment>
<feature type="transmembrane region" description="Helical" evidence="6">
    <location>
        <begin position="189"/>
        <end position="206"/>
    </location>
</feature>
<keyword evidence="5 6" id="KW-0472">Membrane</keyword>
<keyword evidence="3 6" id="KW-0812">Transmembrane</keyword>
<gene>
    <name evidence="7" type="ORF">GC102_07115</name>
</gene>
<evidence type="ECO:0000256" key="2">
    <source>
        <dbReference type="ARBA" id="ARBA00007375"/>
    </source>
</evidence>
<protein>
    <recommendedName>
        <fullName evidence="9">Lysoplasmalogenase</fullName>
    </recommendedName>
</protein>
<evidence type="ECO:0000313" key="7">
    <source>
        <dbReference type="EMBL" id="NOU85548.1"/>
    </source>
</evidence>
<evidence type="ECO:0008006" key="9">
    <source>
        <dbReference type="Google" id="ProtNLM"/>
    </source>
</evidence>
<evidence type="ECO:0000313" key="8">
    <source>
        <dbReference type="Proteomes" id="UP000658690"/>
    </source>
</evidence>
<keyword evidence="8" id="KW-1185">Reference proteome</keyword>
<dbReference type="PANTHER" id="PTHR31885:SF6">
    <property type="entry name" value="GH04784P"/>
    <property type="match status" value="1"/>
</dbReference>